<comment type="caution">
    <text evidence="2">The sequence shown here is derived from an EMBL/GenBank/DDBJ whole genome shotgun (WGS) entry which is preliminary data.</text>
</comment>
<name>A0A8T0R3E7_PANVG</name>
<organism evidence="2 3">
    <name type="scientific">Panicum virgatum</name>
    <name type="common">Blackwell switchgrass</name>
    <dbReference type="NCBI Taxonomy" id="38727"/>
    <lineage>
        <taxon>Eukaryota</taxon>
        <taxon>Viridiplantae</taxon>
        <taxon>Streptophyta</taxon>
        <taxon>Embryophyta</taxon>
        <taxon>Tracheophyta</taxon>
        <taxon>Spermatophyta</taxon>
        <taxon>Magnoliopsida</taxon>
        <taxon>Liliopsida</taxon>
        <taxon>Poales</taxon>
        <taxon>Poaceae</taxon>
        <taxon>PACMAD clade</taxon>
        <taxon>Panicoideae</taxon>
        <taxon>Panicodae</taxon>
        <taxon>Paniceae</taxon>
        <taxon>Panicinae</taxon>
        <taxon>Panicum</taxon>
        <taxon>Panicum sect. Hiantes</taxon>
    </lineage>
</organism>
<keyword evidence="3" id="KW-1185">Reference proteome</keyword>
<evidence type="ECO:0000256" key="1">
    <source>
        <dbReference type="SAM" id="MobiDB-lite"/>
    </source>
</evidence>
<dbReference type="Proteomes" id="UP000823388">
    <property type="component" value="Chromosome 6N"/>
</dbReference>
<reference evidence="2" key="1">
    <citation type="submission" date="2020-05" db="EMBL/GenBank/DDBJ databases">
        <title>WGS assembly of Panicum virgatum.</title>
        <authorList>
            <person name="Lovell J.T."/>
            <person name="Jenkins J."/>
            <person name="Shu S."/>
            <person name="Juenger T.E."/>
            <person name="Schmutz J."/>
        </authorList>
    </citation>
    <scope>NUCLEOTIDE SEQUENCE</scope>
    <source>
        <strain evidence="2">AP13</strain>
    </source>
</reference>
<dbReference type="AlphaFoldDB" id="A0A8T0R3E7"/>
<evidence type="ECO:0000313" key="2">
    <source>
        <dbReference type="EMBL" id="KAG2580147.1"/>
    </source>
</evidence>
<proteinExistence type="predicted"/>
<evidence type="ECO:0000313" key="3">
    <source>
        <dbReference type="Proteomes" id="UP000823388"/>
    </source>
</evidence>
<feature type="region of interest" description="Disordered" evidence="1">
    <location>
        <begin position="1"/>
        <end position="27"/>
    </location>
</feature>
<protein>
    <submittedName>
        <fullName evidence="2">Uncharacterized protein</fullName>
    </submittedName>
</protein>
<sequence>MWRGGGAPRAPSRARAPSPALAHRSRARPRSSPADFFCLFISFTSPSFLLQPPIAPGAPRCRAERRKEVRPRGRLLLRRQGRCLVLRRRRRIRRWLVLRRCRRIRRWLVLRRRRIRLWLVLRRRRHRIRRWINTRRRPIQHQVLECHCSPHYIPGVVMLICYSNHSFLHWEKISILLDILKTLHQYFHHRHHRHKENPHLIKALVELH</sequence>
<gene>
    <name evidence="2" type="ORF">PVAP13_6NG319901</name>
</gene>
<accession>A0A8T0R3E7</accession>
<dbReference type="EMBL" id="CM029048">
    <property type="protein sequence ID" value="KAG2580147.1"/>
    <property type="molecule type" value="Genomic_DNA"/>
</dbReference>
<feature type="compositionally biased region" description="Low complexity" evidence="1">
    <location>
        <begin position="8"/>
        <end position="22"/>
    </location>
</feature>